<dbReference type="PROSITE" id="PS50932">
    <property type="entry name" value="HTH_LACI_2"/>
    <property type="match status" value="1"/>
</dbReference>
<dbReference type="Proteomes" id="UP001519349">
    <property type="component" value="Unassembled WGS sequence"/>
</dbReference>
<organism evidence="5 6">
    <name type="scientific">Streptococcus panodentis</name>
    <dbReference type="NCBI Taxonomy" id="1581472"/>
    <lineage>
        <taxon>Bacteria</taxon>
        <taxon>Bacillati</taxon>
        <taxon>Bacillota</taxon>
        <taxon>Bacilli</taxon>
        <taxon>Lactobacillales</taxon>
        <taxon>Streptococcaceae</taxon>
        <taxon>Streptococcus</taxon>
    </lineage>
</organism>
<keyword evidence="3" id="KW-0804">Transcription</keyword>
<dbReference type="InterPro" id="IPR001761">
    <property type="entry name" value="Peripla_BP/Lac1_sug-bd_dom"/>
</dbReference>
<evidence type="ECO:0000256" key="1">
    <source>
        <dbReference type="ARBA" id="ARBA00023015"/>
    </source>
</evidence>
<keyword evidence="2" id="KW-0238">DNA-binding</keyword>
<protein>
    <submittedName>
        <fullName evidence="5">LacI family transcriptional regulator</fullName>
    </submittedName>
</protein>
<evidence type="ECO:0000313" key="5">
    <source>
        <dbReference type="EMBL" id="MBP2620545.1"/>
    </source>
</evidence>
<accession>A0ABS5AVG0</accession>
<comment type="caution">
    <text evidence="5">The sequence shown here is derived from an EMBL/GenBank/DDBJ whole genome shotgun (WGS) entry which is preliminary data.</text>
</comment>
<dbReference type="CDD" id="cd01392">
    <property type="entry name" value="HTH_LacI"/>
    <property type="match status" value="1"/>
</dbReference>
<evidence type="ECO:0000313" key="6">
    <source>
        <dbReference type="Proteomes" id="UP001519349"/>
    </source>
</evidence>
<dbReference type="EMBL" id="QFAY01000006">
    <property type="protein sequence ID" value="MBP2620545.1"/>
    <property type="molecule type" value="Genomic_DNA"/>
</dbReference>
<dbReference type="SUPFAM" id="SSF47413">
    <property type="entry name" value="lambda repressor-like DNA-binding domains"/>
    <property type="match status" value="1"/>
</dbReference>
<dbReference type="Pfam" id="PF00356">
    <property type="entry name" value="LacI"/>
    <property type="match status" value="1"/>
</dbReference>
<name>A0ABS5AVG0_9STRE</name>
<evidence type="ECO:0000256" key="2">
    <source>
        <dbReference type="ARBA" id="ARBA00023125"/>
    </source>
</evidence>
<dbReference type="PANTHER" id="PTHR30146">
    <property type="entry name" value="LACI-RELATED TRANSCRIPTIONAL REPRESSOR"/>
    <property type="match status" value="1"/>
</dbReference>
<dbReference type="SMART" id="SM00354">
    <property type="entry name" value="HTH_LACI"/>
    <property type="match status" value="1"/>
</dbReference>
<dbReference type="InterPro" id="IPR028082">
    <property type="entry name" value="Peripla_BP_I"/>
</dbReference>
<keyword evidence="6" id="KW-1185">Reference proteome</keyword>
<dbReference type="Gene3D" id="1.10.260.40">
    <property type="entry name" value="lambda repressor-like DNA-binding domains"/>
    <property type="match status" value="1"/>
</dbReference>
<proteinExistence type="predicted"/>
<dbReference type="RefSeq" id="WP_209550981.1">
    <property type="nucleotide sequence ID" value="NZ_QFAY01000006.1"/>
</dbReference>
<dbReference type="Pfam" id="PF00532">
    <property type="entry name" value="Peripla_BP_1"/>
    <property type="match status" value="1"/>
</dbReference>
<evidence type="ECO:0000259" key="4">
    <source>
        <dbReference type="PROSITE" id="PS50932"/>
    </source>
</evidence>
<dbReference type="PANTHER" id="PTHR30146:SF105">
    <property type="entry name" value="CATABOLITE CONTROL PROTEIN B"/>
    <property type="match status" value="1"/>
</dbReference>
<sequence>MTSISEIAKKAGVAKSTVSRVINHHPHVSDETRQKVMDLINELDYMPNQLARDLSRGKTQKIGVVIPHTQHPYFTQLINGLLDAAKASDYQLVMMPSDYNEELELSYLKQLKMEAIDALIFTSRAIRLDRIETYAKYGRIVVCEKLQGYPLLSSAYLDRYSSFVDAFSAMKARGLEHLVLLFSRDNESSATYQTALLAYHNVYGQQSTPYMVFGNIHDFNDGLHVSHELVNDDRIDGILATSDEVAAGLIKGYEEREKKIPYIIGQERLLVGHLLKLPTIDHQSYSLGKLAFKQALSESISQEVLISEVLISEFLPQDN</sequence>
<dbReference type="SUPFAM" id="SSF53822">
    <property type="entry name" value="Periplasmic binding protein-like I"/>
    <property type="match status" value="1"/>
</dbReference>
<feature type="domain" description="HTH lacI-type" evidence="4">
    <location>
        <begin position="2"/>
        <end position="56"/>
    </location>
</feature>
<dbReference type="InterPro" id="IPR010982">
    <property type="entry name" value="Lambda_DNA-bd_dom_sf"/>
</dbReference>
<gene>
    <name evidence="5" type="ORF">DHL47_04170</name>
</gene>
<dbReference type="Gene3D" id="3.40.50.2300">
    <property type="match status" value="2"/>
</dbReference>
<dbReference type="InterPro" id="IPR000843">
    <property type="entry name" value="HTH_LacI"/>
</dbReference>
<reference evidence="5 6" key="1">
    <citation type="submission" date="2018-05" db="EMBL/GenBank/DDBJ databases">
        <title>Draft genome sequence of Streptococcus panodentis CCUG 70867T.</title>
        <authorList>
            <person name="Salva-Serra F."/>
            <person name="Mendez V."/>
            <person name="Jaen-Luchoro D."/>
            <person name="Gonzales-Siles L."/>
            <person name="Karlsson R."/>
            <person name="Engstrom-Jakobsson H."/>
            <person name="Busquets A."/>
            <person name="Gomila M."/>
            <person name="Pineiro-Iglesias B."/>
            <person name="Bennasar-Figueras A."/>
            <person name="Seeger M."/>
            <person name="Moore E."/>
        </authorList>
    </citation>
    <scope>NUCLEOTIDE SEQUENCE [LARGE SCALE GENOMIC DNA]</scope>
    <source>
        <strain evidence="5 6">CCUG 70867</strain>
    </source>
</reference>
<dbReference type="CDD" id="cd06286">
    <property type="entry name" value="PBP1_CcpB-like"/>
    <property type="match status" value="1"/>
</dbReference>
<keyword evidence="1" id="KW-0805">Transcription regulation</keyword>
<evidence type="ECO:0000256" key="3">
    <source>
        <dbReference type="ARBA" id="ARBA00023163"/>
    </source>
</evidence>